<name>I4D7M9_DESAJ</name>
<dbReference type="Proteomes" id="UP000002892">
    <property type="component" value="Chromosome"/>
</dbReference>
<dbReference type="STRING" id="646529.Desaci_2891"/>
<dbReference type="AlphaFoldDB" id="I4D7M9"/>
<dbReference type="HOGENOM" id="CLU_067497_0_0_9"/>
<accession>I4D7M9</accession>
<dbReference type="InterPro" id="IPR023296">
    <property type="entry name" value="Glyco_hydro_beta-prop_sf"/>
</dbReference>
<dbReference type="eggNOG" id="COG1035">
    <property type="taxonomic scope" value="Bacteria"/>
</dbReference>
<dbReference type="EMBL" id="CP003639">
    <property type="protein sequence ID" value="AFM41803.1"/>
    <property type="molecule type" value="Genomic_DNA"/>
</dbReference>
<dbReference type="RefSeq" id="WP_014827796.1">
    <property type="nucleotide sequence ID" value="NC_018068.1"/>
</dbReference>
<keyword evidence="2" id="KW-1185">Reference proteome</keyword>
<evidence type="ECO:0000313" key="1">
    <source>
        <dbReference type="EMBL" id="AFM41803.1"/>
    </source>
</evidence>
<organism evidence="1 2">
    <name type="scientific">Desulfosporosinus acidiphilus (strain DSM 22704 / JCM 16185 / SJ4)</name>
    <dbReference type="NCBI Taxonomy" id="646529"/>
    <lineage>
        <taxon>Bacteria</taxon>
        <taxon>Bacillati</taxon>
        <taxon>Bacillota</taxon>
        <taxon>Clostridia</taxon>
        <taxon>Eubacteriales</taxon>
        <taxon>Desulfitobacteriaceae</taxon>
        <taxon>Desulfosporosinus</taxon>
    </lineage>
</organism>
<dbReference type="InterPro" id="IPR006311">
    <property type="entry name" value="TAT_signal"/>
</dbReference>
<evidence type="ECO:0000313" key="2">
    <source>
        <dbReference type="Proteomes" id="UP000002892"/>
    </source>
</evidence>
<dbReference type="KEGG" id="dai:Desaci_2891"/>
<sequence length="388" mass="43941">MPTRRSFLKVLLAASSGWYLSGLLPLTNETAKAIPIPQTAQLGAGSLVNTSQSKPLQSKLNGPKPLFNALSHLSTPTYDRSDQSVHPSVIDLKTEYGVNSWGGFRYWMALTPYPNFNSAFENPSILASNDGIRWIAPPGIINPLAPKPTGHVLDSYNSDPELVFDPDQNILILYWREYRGNVFEKIWAKKITSNYQQSDKFLCLEKIWDFKKTGLILSPTVWRKNSKEWFMWTCDGRMTIDLYTSPDGMTWSSPQPCSSPWETWNGGYVPWHVAVKPNYPEQTIEFLIVGWPKQKTINNCQLLYAIAPMKEPKELSMPLMSPVLEAGSKSRWDDGYIYRSSFVREHGNNPKFRVWYSACSKAKAWHIGYTEGTLDPLLSNGVKSSDTI</sequence>
<dbReference type="PROSITE" id="PS51318">
    <property type="entry name" value="TAT"/>
    <property type="match status" value="1"/>
</dbReference>
<dbReference type="SUPFAM" id="SSF75005">
    <property type="entry name" value="Arabinanase/levansucrase/invertase"/>
    <property type="match status" value="1"/>
</dbReference>
<reference evidence="1 2" key="1">
    <citation type="journal article" date="2012" name="J. Bacteriol.">
        <title>Complete genome sequences of Desulfosporosinus orientis DSM765T, Desulfosporosinus youngiae DSM17734T, Desulfosporosinus meridiei DSM13257T, and Desulfosporosinus acidiphilus DSM22704T.</title>
        <authorList>
            <person name="Pester M."/>
            <person name="Brambilla E."/>
            <person name="Alazard D."/>
            <person name="Rattei T."/>
            <person name="Weinmaier T."/>
            <person name="Han J."/>
            <person name="Lucas S."/>
            <person name="Lapidus A."/>
            <person name="Cheng J.F."/>
            <person name="Goodwin L."/>
            <person name="Pitluck S."/>
            <person name="Peters L."/>
            <person name="Ovchinnikova G."/>
            <person name="Teshima H."/>
            <person name="Detter J.C."/>
            <person name="Han C.S."/>
            <person name="Tapia R."/>
            <person name="Land M.L."/>
            <person name="Hauser L."/>
            <person name="Kyrpides N.C."/>
            <person name="Ivanova N.N."/>
            <person name="Pagani I."/>
            <person name="Huntmann M."/>
            <person name="Wei C.L."/>
            <person name="Davenport K.W."/>
            <person name="Daligault H."/>
            <person name="Chain P.S."/>
            <person name="Chen A."/>
            <person name="Mavromatis K."/>
            <person name="Markowitz V."/>
            <person name="Szeto E."/>
            <person name="Mikhailova N."/>
            <person name="Pati A."/>
            <person name="Wagner M."/>
            <person name="Woyke T."/>
            <person name="Ollivier B."/>
            <person name="Klenk H.P."/>
            <person name="Spring S."/>
            <person name="Loy A."/>
        </authorList>
    </citation>
    <scope>NUCLEOTIDE SEQUENCE [LARGE SCALE GENOMIC DNA]</scope>
    <source>
        <strain evidence="2">DSM 22704 / JCM 16185 / SJ4</strain>
    </source>
</reference>
<proteinExistence type="predicted"/>
<gene>
    <name evidence="1" type="ordered locus">Desaci_2891</name>
</gene>
<protein>
    <submittedName>
        <fullName evidence="1">Uncharacterized protein</fullName>
    </submittedName>
</protein>
<dbReference type="OrthoDB" id="4410706at2"/>